<proteinExistence type="predicted"/>
<feature type="domain" description="Glycosyltransferase 2-like" evidence="1">
    <location>
        <begin position="15"/>
        <end position="169"/>
    </location>
</feature>
<dbReference type="CDD" id="cd04179">
    <property type="entry name" value="DPM_DPG-synthase_like"/>
    <property type="match status" value="1"/>
</dbReference>
<dbReference type="PANTHER" id="PTHR48090">
    <property type="entry name" value="UNDECAPRENYL-PHOSPHATE 4-DEOXY-4-FORMAMIDO-L-ARABINOSE TRANSFERASE-RELATED"/>
    <property type="match status" value="1"/>
</dbReference>
<keyword evidence="2" id="KW-0808">Transferase</keyword>
<dbReference type="InterPro" id="IPR001173">
    <property type="entry name" value="Glyco_trans_2-like"/>
</dbReference>
<dbReference type="AlphaFoldDB" id="A0A7V2ZJT6"/>
<name>A0A7V2ZJT6_9BACT</name>
<dbReference type="InterPro" id="IPR050256">
    <property type="entry name" value="Glycosyltransferase_2"/>
</dbReference>
<accession>A0A7V2ZJT6</accession>
<dbReference type="Gene3D" id="3.90.550.10">
    <property type="entry name" value="Spore Coat Polysaccharide Biosynthesis Protein SpsA, Chain A"/>
    <property type="match status" value="1"/>
</dbReference>
<comment type="caution">
    <text evidence="2">The sequence shown here is derived from an EMBL/GenBank/DDBJ whole genome shotgun (WGS) entry which is preliminary data.</text>
</comment>
<organism evidence="2">
    <name type="scientific">Ignavibacterium album</name>
    <dbReference type="NCBI Taxonomy" id="591197"/>
    <lineage>
        <taxon>Bacteria</taxon>
        <taxon>Pseudomonadati</taxon>
        <taxon>Ignavibacteriota</taxon>
        <taxon>Ignavibacteria</taxon>
        <taxon>Ignavibacteriales</taxon>
        <taxon>Ignavibacteriaceae</taxon>
        <taxon>Ignavibacterium</taxon>
    </lineage>
</organism>
<dbReference type="GO" id="GO:0016740">
    <property type="term" value="F:transferase activity"/>
    <property type="evidence" value="ECO:0007669"/>
    <property type="project" value="UniProtKB-KW"/>
</dbReference>
<evidence type="ECO:0000313" key="2">
    <source>
        <dbReference type="EMBL" id="HFI91274.1"/>
    </source>
</evidence>
<reference evidence="2" key="1">
    <citation type="journal article" date="2020" name="mSystems">
        <title>Genome- and Community-Level Interaction Insights into Carbon Utilization and Element Cycling Functions of Hydrothermarchaeota in Hydrothermal Sediment.</title>
        <authorList>
            <person name="Zhou Z."/>
            <person name="Liu Y."/>
            <person name="Xu W."/>
            <person name="Pan J."/>
            <person name="Luo Z.H."/>
            <person name="Li M."/>
        </authorList>
    </citation>
    <scope>NUCLEOTIDE SEQUENCE [LARGE SCALE GENOMIC DNA]</scope>
    <source>
        <strain evidence="2">SpSt-479</strain>
    </source>
</reference>
<dbReference type="Pfam" id="PF00535">
    <property type="entry name" value="Glycos_transf_2"/>
    <property type="match status" value="1"/>
</dbReference>
<dbReference type="EMBL" id="DSUJ01000008">
    <property type="protein sequence ID" value="HFI91274.1"/>
    <property type="molecule type" value="Genomic_DNA"/>
</dbReference>
<gene>
    <name evidence="2" type="ORF">ENS31_07040</name>
</gene>
<sequence length="224" mass="25415">MLLSSSERKTKIVAVIPFLNERKFIVDVVQKTLNYVDLIIAVDDGSTDNSANLISNFEKVILITNDNNYGKGYAIRKGFEKAIEIDSEIIFTLDGDNQHNPDMIPEFLDKIKSHDIVIGNRLNNIKTMPFHRRLSNKITSYLLSKKLGVKIKDSQCGFRAYRNNVIKKVQTVFNGFEAESEILVKAIKNNFTIGFVDIPTIYGSQESKMKSFQAIKGFIKVLMI</sequence>
<evidence type="ECO:0000259" key="1">
    <source>
        <dbReference type="Pfam" id="PF00535"/>
    </source>
</evidence>
<dbReference type="SUPFAM" id="SSF53448">
    <property type="entry name" value="Nucleotide-diphospho-sugar transferases"/>
    <property type="match status" value="1"/>
</dbReference>
<protein>
    <submittedName>
        <fullName evidence="2">Glycosyltransferase family 2 protein</fullName>
    </submittedName>
</protein>
<dbReference type="InterPro" id="IPR029044">
    <property type="entry name" value="Nucleotide-diphossugar_trans"/>
</dbReference>